<accession>A0A8C5MR02</accession>
<dbReference type="Proteomes" id="UP000694569">
    <property type="component" value="Unplaced"/>
</dbReference>
<evidence type="ECO:0000313" key="2">
    <source>
        <dbReference type="Proteomes" id="UP000694569"/>
    </source>
</evidence>
<evidence type="ECO:0000313" key="1">
    <source>
        <dbReference type="Ensembl" id="ENSLLEP00000015816.1"/>
    </source>
</evidence>
<dbReference type="OrthoDB" id="9409434at2759"/>
<proteinExistence type="predicted"/>
<reference evidence="1" key="2">
    <citation type="submission" date="2025-09" db="UniProtKB">
        <authorList>
            <consortium name="Ensembl"/>
        </authorList>
    </citation>
    <scope>IDENTIFICATION</scope>
</reference>
<sequence>MSSACTPPVAMETITWLMKMTSSTSSKCKIMAAIVPKKDAPGVDLCGTDQYYYIVRSDVGCYMRSTNFNKGEDLDVFSLHPACSNGDHYLAYDDDLFYIIKGTSFRCVSDIGTDEGAIVCSLHPSCQGGDHYFSAFGNFYIVYQNQGVYRRTKNMTTYKDGIEYSLHPDCKDALYYYGIKDCYYFVRPHEEWGVQYYRCTNFNTNESGQASSFHPSVINFLPGGLGLTHGPSAGVWTCIKTIKNDSQNHTTWSNKVPVTQGFDKEKLSPIENNWNISASLPVETGLSALLTKSQFSLAPTYGGSNVNTDGENWKLTTIEETISVLLEPGKEAYVWQYQLSLGSDAVLFCRDLRFDDPNKPPVVIPLPPAKH</sequence>
<dbReference type="GeneTree" id="ENSGT01030000234859"/>
<reference evidence="1" key="1">
    <citation type="submission" date="2025-08" db="UniProtKB">
        <authorList>
            <consortium name="Ensembl"/>
        </authorList>
    </citation>
    <scope>IDENTIFICATION</scope>
</reference>
<protein>
    <submittedName>
        <fullName evidence="1">Uncharacterized protein</fullName>
    </submittedName>
</protein>
<dbReference type="AlphaFoldDB" id="A0A8C5MR02"/>
<dbReference type="Ensembl" id="ENSLLET00000016420.1">
    <property type="protein sequence ID" value="ENSLLEP00000015816.1"/>
    <property type="gene ID" value="ENSLLEG00000010055.1"/>
</dbReference>
<organism evidence="1 2">
    <name type="scientific">Leptobrachium leishanense</name>
    <name type="common">Leishan spiny toad</name>
    <dbReference type="NCBI Taxonomy" id="445787"/>
    <lineage>
        <taxon>Eukaryota</taxon>
        <taxon>Metazoa</taxon>
        <taxon>Chordata</taxon>
        <taxon>Craniata</taxon>
        <taxon>Vertebrata</taxon>
        <taxon>Euteleostomi</taxon>
        <taxon>Amphibia</taxon>
        <taxon>Batrachia</taxon>
        <taxon>Anura</taxon>
        <taxon>Pelobatoidea</taxon>
        <taxon>Megophryidae</taxon>
        <taxon>Leptobrachium</taxon>
    </lineage>
</organism>
<keyword evidence="2" id="KW-1185">Reference proteome</keyword>
<name>A0A8C5MR02_9ANUR</name>